<name>U7PH52_SPOS1</name>
<proteinExistence type="predicted"/>
<gene>
    <name evidence="3" type="ORF">HMPREF1624_08776</name>
</gene>
<dbReference type="OrthoDB" id="10335226at2759"/>
<feature type="signal peptide" evidence="2">
    <location>
        <begin position="1"/>
        <end position="19"/>
    </location>
</feature>
<dbReference type="AlphaFoldDB" id="U7PH52"/>
<evidence type="ECO:0000256" key="1">
    <source>
        <dbReference type="SAM" id="MobiDB-lite"/>
    </source>
</evidence>
<dbReference type="Proteomes" id="UP000018087">
    <property type="component" value="Unassembled WGS sequence"/>
</dbReference>
<evidence type="ECO:0000313" key="4">
    <source>
        <dbReference type="Proteomes" id="UP000018087"/>
    </source>
</evidence>
<keyword evidence="4" id="KW-1185">Reference proteome</keyword>
<feature type="chain" id="PRO_5004686218" evidence="2">
    <location>
        <begin position="20"/>
        <end position="157"/>
    </location>
</feature>
<evidence type="ECO:0000313" key="3">
    <source>
        <dbReference type="EMBL" id="ERS94878.1"/>
    </source>
</evidence>
<feature type="region of interest" description="Disordered" evidence="1">
    <location>
        <begin position="28"/>
        <end position="65"/>
    </location>
</feature>
<feature type="compositionally biased region" description="Polar residues" evidence="1">
    <location>
        <begin position="41"/>
        <end position="52"/>
    </location>
</feature>
<sequence>MKLLLHFLFALLAATLAVAAPTSAHLQRPIGSAGHHRNPVSRPSPNNATPVPSHTRPGERPKAKAFQLPYVVKAPKADGRHQRTGRVVLPSWMTPWRKAASTLSTAASTSALPAAANRHRMHFTHSGNEKLACFCAGGAVCCHTATGLDCNSGYCGI</sequence>
<protein>
    <submittedName>
        <fullName evidence="3">Uncharacterized protein</fullName>
    </submittedName>
</protein>
<dbReference type="HOGENOM" id="CLU_1696633_0_0_1"/>
<organism evidence="3 4">
    <name type="scientific">Sporothrix schenckii (strain ATCC 58251 / de Perez 2211183)</name>
    <name type="common">Rose-picker's disease fungus</name>
    <dbReference type="NCBI Taxonomy" id="1391915"/>
    <lineage>
        <taxon>Eukaryota</taxon>
        <taxon>Fungi</taxon>
        <taxon>Dikarya</taxon>
        <taxon>Ascomycota</taxon>
        <taxon>Pezizomycotina</taxon>
        <taxon>Sordariomycetes</taxon>
        <taxon>Sordariomycetidae</taxon>
        <taxon>Ophiostomatales</taxon>
        <taxon>Ophiostomataceae</taxon>
        <taxon>Sporothrix</taxon>
    </lineage>
</organism>
<reference evidence="4" key="1">
    <citation type="journal article" date="2014" name="Genome Announc.">
        <title>Genome sequence of the pathogenic fungus Sporothrix schenckii (ATCC 58251).</title>
        <authorList>
            <person name="Cuomo C.A."/>
            <person name="Rodriguez-Del Valle N."/>
            <person name="Perez-Sanchez L."/>
            <person name="Abouelleil A."/>
            <person name="Goldberg J."/>
            <person name="Young S."/>
            <person name="Zeng Q."/>
            <person name="Birren B.W."/>
        </authorList>
    </citation>
    <scope>NUCLEOTIDE SEQUENCE [LARGE SCALE GENOMIC DNA]</scope>
    <source>
        <strain evidence="4">ATCC 58251 / de Perez 2211183</strain>
    </source>
</reference>
<dbReference type="EMBL" id="KI440858">
    <property type="protein sequence ID" value="ERS94878.1"/>
    <property type="molecule type" value="Genomic_DNA"/>
</dbReference>
<keyword evidence="2" id="KW-0732">Signal</keyword>
<evidence type="ECO:0000256" key="2">
    <source>
        <dbReference type="SAM" id="SignalP"/>
    </source>
</evidence>
<accession>U7PH52</accession>